<sequence>MKTYAVLGYTQSGKSTVGNMIAKATGGDSASISDYLSVHLGDVWGRHGYEIQNLKSHPVAGPYIRQQLYELGRLAEDQDPLSIINQMLADDVSIICGMRTIVELQATIEAKLFDQYWWVSRSGNVARVTDKVHYLSLDVRLFNTPSEIMFMFIDNSGTLEDLEYKVLDALGKESK</sequence>
<dbReference type="InterPro" id="IPR027417">
    <property type="entry name" value="P-loop_NTPase"/>
</dbReference>
<protein>
    <submittedName>
        <fullName evidence="1">Uncharacterized protein</fullName>
    </submittedName>
</protein>
<accession>A0A0F9TR81</accession>
<gene>
    <name evidence="1" type="ORF">LCGC14_0298090</name>
</gene>
<reference evidence="1" key="1">
    <citation type="journal article" date="2015" name="Nature">
        <title>Complex archaea that bridge the gap between prokaryotes and eukaryotes.</title>
        <authorList>
            <person name="Spang A."/>
            <person name="Saw J.H."/>
            <person name="Jorgensen S.L."/>
            <person name="Zaremba-Niedzwiedzka K."/>
            <person name="Martijn J."/>
            <person name="Lind A.E."/>
            <person name="van Eijk R."/>
            <person name="Schleper C."/>
            <person name="Guy L."/>
            <person name="Ettema T.J."/>
        </authorList>
    </citation>
    <scope>NUCLEOTIDE SEQUENCE</scope>
</reference>
<proteinExistence type="predicted"/>
<dbReference type="SUPFAM" id="SSF52540">
    <property type="entry name" value="P-loop containing nucleoside triphosphate hydrolases"/>
    <property type="match status" value="1"/>
</dbReference>
<dbReference type="EMBL" id="LAZR01000183">
    <property type="protein sequence ID" value="KKN83570.1"/>
    <property type="molecule type" value="Genomic_DNA"/>
</dbReference>
<evidence type="ECO:0000313" key="1">
    <source>
        <dbReference type="EMBL" id="KKN83570.1"/>
    </source>
</evidence>
<name>A0A0F9TR81_9ZZZZ</name>
<dbReference type="Gene3D" id="3.40.50.300">
    <property type="entry name" value="P-loop containing nucleotide triphosphate hydrolases"/>
    <property type="match status" value="1"/>
</dbReference>
<organism evidence="1">
    <name type="scientific">marine sediment metagenome</name>
    <dbReference type="NCBI Taxonomy" id="412755"/>
    <lineage>
        <taxon>unclassified sequences</taxon>
        <taxon>metagenomes</taxon>
        <taxon>ecological metagenomes</taxon>
    </lineage>
</organism>
<comment type="caution">
    <text evidence="1">The sequence shown here is derived from an EMBL/GenBank/DDBJ whole genome shotgun (WGS) entry which is preliminary data.</text>
</comment>
<dbReference type="AlphaFoldDB" id="A0A0F9TR81"/>